<evidence type="ECO:0000256" key="2">
    <source>
        <dbReference type="SAM" id="SignalP"/>
    </source>
</evidence>
<dbReference type="RefSeq" id="WP_138239842.1">
    <property type="nucleotide sequence ID" value="NZ_VBRY01000010.1"/>
</dbReference>
<dbReference type="CDD" id="cd12797">
    <property type="entry name" value="M23_peptidase"/>
    <property type="match status" value="1"/>
</dbReference>
<evidence type="ECO:0000256" key="1">
    <source>
        <dbReference type="SAM" id="MobiDB-lite"/>
    </source>
</evidence>
<evidence type="ECO:0000259" key="3">
    <source>
        <dbReference type="PROSITE" id="PS51782"/>
    </source>
</evidence>
<accession>A0A5R9GQS2</accession>
<evidence type="ECO:0000313" key="5">
    <source>
        <dbReference type="Proteomes" id="UP000306585"/>
    </source>
</evidence>
<dbReference type="InterPro" id="IPR011055">
    <property type="entry name" value="Dup_hybrid_motif"/>
</dbReference>
<gene>
    <name evidence="4" type="ORF">FEF65_10905</name>
</gene>
<feature type="region of interest" description="Disordered" evidence="1">
    <location>
        <begin position="117"/>
        <end position="147"/>
    </location>
</feature>
<feature type="signal peptide" evidence="2">
    <location>
        <begin position="1"/>
        <end position="17"/>
    </location>
</feature>
<dbReference type="Gene3D" id="3.10.350.10">
    <property type="entry name" value="LysM domain"/>
    <property type="match status" value="1"/>
</dbReference>
<organism evidence="4 5">
    <name type="scientific">Mariprofundus erugo</name>
    <dbReference type="NCBI Taxonomy" id="2528639"/>
    <lineage>
        <taxon>Bacteria</taxon>
        <taxon>Pseudomonadati</taxon>
        <taxon>Pseudomonadota</taxon>
        <taxon>Candidatius Mariprofundia</taxon>
        <taxon>Mariprofundales</taxon>
        <taxon>Mariprofundaceae</taxon>
        <taxon>Mariprofundus</taxon>
    </lineage>
</organism>
<dbReference type="CDD" id="cd00118">
    <property type="entry name" value="LysM"/>
    <property type="match status" value="1"/>
</dbReference>
<reference evidence="4 5" key="1">
    <citation type="journal article" date="2019" name="Appl. Environ. Microbiol.">
        <title>Environmental Evidence and Genomic Insight of Iron-oxidizing Bacteria Preference Towards More Corrosion Resistant Stainless Steel at Higher Salinities.</title>
        <authorList>
            <person name="Garrison C.E."/>
            <person name="Price K.A."/>
            <person name="Field E.K."/>
        </authorList>
    </citation>
    <scope>NUCLEOTIDE SEQUENCE [LARGE SCALE GENOMIC DNA]</scope>
    <source>
        <strain evidence="4 5">P3</strain>
    </source>
</reference>
<dbReference type="SMART" id="SM00257">
    <property type="entry name" value="LysM"/>
    <property type="match status" value="1"/>
</dbReference>
<keyword evidence="5" id="KW-1185">Reference proteome</keyword>
<comment type="caution">
    <text evidence="4">The sequence shown here is derived from an EMBL/GenBank/DDBJ whole genome shotgun (WGS) entry which is preliminary data.</text>
</comment>
<dbReference type="InterPro" id="IPR036779">
    <property type="entry name" value="LysM_dom_sf"/>
</dbReference>
<dbReference type="Proteomes" id="UP000306585">
    <property type="component" value="Unassembled WGS sequence"/>
</dbReference>
<dbReference type="Pfam" id="PF01476">
    <property type="entry name" value="LysM"/>
    <property type="match status" value="1"/>
</dbReference>
<dbReference type="InterPro" id="IPR050570">
    <property type="entry name" value="Cell_wall_metabolism_enzyme"/>
</dbReference>
<dbReference type="AlphaFoldDB" id="A0A5R9GQS2"/>
<dbReference type="Pfam" id="PF01551">
    <property type="entry name" value="Peptidase_M23"/>
    <property type="match status" value="1"/>
</dbReference>
<feature type="compositionally biased region" description="Low complexity" evidence="1">
    <location>
        <begin position="126"/>
        <end position="135"/>
    </location>
</feature>
<dbReference type="Gene3D" id="2.70.70.10">
    <property type="entry name" value="Glucose Permease (Domain IIA)"/>
    <property type="match status" value="1"/>
</dbReference>
<dbReference type="PANTHER" id="PTHR21666">
    <property type="entry name" value="PEPTIDASE-RELATED"/>
    <property type="match status" value="1"/>
</dbReference>
<dbReference type="PANTHER" id="PTHR21666:SF270">
    <property type="entry name" value="MUREIN HYDROLASE ACTIVATOR ENVC"/>
    <property type="match status" value="1"/>
</dbReference>
<dbReference type="InterPro" id="IPR016047">
    <property type="entry name" value="M23ase_b-sheet_dom"/>
</dbReference>
<sequence>MAVARRVFLLLVVLSLAACYHTSVGEPASRAAPVVSQKNSTYIVRSGDTLYSIGKRFGVDYHRLAARNRLRAPYHIFIGQQLYISTSAPPETRLPVATGGDKRQTVRVNRHVLNSNSKSKSREVVAARPAAPVARHATSAGSEVTRQPRATGYESGKLLWPVKGVVTSRFGHRGSRMHDGIDIGVPEGTAVHAAGSGEVVYSDSRISGYGRLIIIRHGRDLFTAYAHNQRNLVRKGDRVRAGDVIARAGHTGRASGPHLHFEVRQGSTPVDPLAYLPR</sequence>
<feature type="chain" id="PRO_5024371206" evidence="2">
    <location>
        <begin position="18"/>
        <end position="278"/>
    </location>
</feature>
<protein>
    <submittedName>
        <fullName evidence="4">M23 family metallopeptidase</fullName>
    </submittedName>
</protein>
<name>A0A5R9GQS2_9PROT</name>
<dbReference type="EMBL" id="VBRY01000010">
    <property type="protein sequence ID" value="TLS66312.1"/>
    <property type="molecule type" value="Genomic_DNA"/>
</dbReference>
<proteinExistence type="predicted"/>
<dbReference type="PROSITE" id="PS51257">
    <property type="entry name" value="PROKAR_LIPOPROTEIN"/>
    <property type="match status" value="1"/>
</dbReference>
<dbReference type="GO" id="GO:0004222">
    <property type="term" value="F:metalloendopeptidase activity"/>
    <property type="evidence" value="ECO:0007669"/>
    <property type="project" value="TreeGrafter"/>
</dbReference>
<evidence type="ECO:0000313" key="4">
    <source>
        <dbReference type="EMBL" id="TLS66312.1"/>
    </source>
</evidence>
<dbReference type="PROSITE" id="PS51782">
    <property type="entry name" value="LYSM"/>
    <property type="match status" value="1"/>
</dbReference>
<feature type="domain" description="LysM" evidence="3">
    <location>
        <begin position="40"/>
        <end position="84"/>
    </location>
</feature>
<dbReference type="InterPro" id="IPR018392">
    <property type="entry name" value="LysM"/>
</dbReference>
<keyword evidence="2" id="KW-0732">Signal</keyword>
<dbReference type="SUPFAM" id="SSF51261">
    <property type="entry name" value="Duplicated hybrid motif"/>
    <property type="match status" value="1"/>
</dbReference>